<dbReference type="SMART" id="SM00388">
    <property type="entry name" value="HisKA"/>
    <property type="match status" value="1"/>
</dbReference>
<dbReference type="Proteomes" id="UP000006250">
    <property type="component" value="Unassembled WGS sequence"/>
</dbReference>
<dbReference type="PANTHER" id="PTHR43547">
    <property type="entry name" value="TWO-COMPONENT HISTIDINE KINASE"/>
    <property type="match status" value="1"/>
</dbReference>
<dbReference type="CDD" id="cd00075">
    <property type="entry name" value="HATPase"/>
    <property type="match status" value="1"/>
</dbReference>
<dbReference type="PRINTS" id="PR00344">
    <property type="entry name" value="BCTRLSENSOR"/>
</dbReference>
<dbReference type="SMART" id="SM00387">
    <property type="entry name" value="HATPase_c"/>
    <property type="match status" value="1"/>
</dbReference>
<dbReference type="Gene3D" id="1.10.287.130">
    <property type="match status" value="1"/>
</dbReference>
<dbReference type="CDD" id="cd00082">
    <property type="entry name" value="HisKA"/>
    <property type="match status" value="1"/>
</dbReference>
<dbReference type="AlphaFoldDB" id="E1JY17"/>
<dbReference type="STRING" id="596151.DesfrDRAFT_2516"/>
<dbReference type="InterPro" id="IPR004358">
    <property type="entry name" value="Sig_transdc_His_kin-like_C"/>
</dbReference>
<proteinExistence type="predicted"/>
<dbReference type="Pfam" id="PF02518">
    <property type="entry name" value="HATPase_c"/>
    <property type="match status" value="1"/>
</dbReference>
<dbReference type="InterPro" id="IPR036890">
    <property type="entry name" value="HATPase_C_sf"/>
</dbReference>
<dbReference type="eggNOG" id="COG4191">
    <property type="taxonomic scope" value="Bacteria"/>
</dbReference>
<dbReference type="PANTHER" id="PTHR43547:SF2">
    <property type="entry name" value="HYBRID SIGNAL TRANSDUCTION HISTIDINE KINASE C"/>
    <property type="match status" value="1"/>
</dbReference>
<keyword evidence="4" id="KW-0812">Transmembrane</keyword>
<dbReference type="InterPro" id="IPR005467">
    <property type="entry name" value="His_kinase_dom"/>
</dbReference>
<dbReference type="InterPro" id="IPR036097">
    <property type="entry name" value="HisK_dim/P_sf"/>
</dbReference>
<dbReference type="SUPFAM" id="SSF47384">
    <property type="entry name" value="Homodimeric domain of signal transducing histidine kinase"/>
    <property type="match status" value="1"/>
</dbReference>
<dbReference type="InterPro" id="IPR003661">
    <property type="entry name" value="HisK_dim/P_dom"/>
</dbReference>
<sequence length="362" mass="40020">MTPRLSELPIFLVDLFGSAMMIVLSILALRYAYRLMRREPRELLLSYLYMFTLALMAFSVGRGVGHIVRGILVNIGYKDVWESVGPVSGAINTISFIYIAAITCYYYFVEKAFLLLKQAHEKLGVAFDEIRRSRDQAILLERCAISDRMSATLAHETRNPIFVIANFAKSLLRKSDMNDQANSKLRIIVEESHKLERLIDGILKAKHDLPYLMSQVSVGELLAGLQKIGEDKAEAAKIGIHLSPSPEELWLHVDRESVLVGLTEIVQNAIEASPKGGTVDIATVRVGEKVIFRISDSGKGIPSALLPKIFEPCFSTKEFSAGLGLAFAREILKRNRGLLEVVSIPEGGTTISVAFPLAGQTD</sequence>
<dbReference type="SUPFAM" id="SSF55874">
    <property type="entry name" value="ATPase domain of HSP90 chaperone/DNA topoisomerase II/histidine kinase"/>
    <property type="match status" value="1"/>
</dbReference>
<dbReference type="Pfam" id="PF00512">
    <property type="entry name" value="HisKA"/>
    <property type="match status" value="1"/>
</dbReference>
<dbReference type="Gene3D" id="3.30.565.10">
    <property type="entry name" value="Histidine kinase-like ATPase, C-terminal domain"/>
    <property type="match status" value="1"/>
</dbReference>
<name>E1JY17_SOLFR</name>
<feature type="transmembrane region" description="Helical" evidence="4">
    <location>
        <begin position="84"/>
        <end position="108"/>
    </location>
</feature>
<gene>
    <name evidence="6" type="ORF">DesfrDRAFT_2516</name>
</gene>
<dbReference type="InterPro" id="IPR003594">
    <property type="entry name" value="HATPase_dom"/>
</dbReference>
<dbReference type="OrthoDB" id="9805591at2"/>
<keyword evidence="7" id="KW-1185">Reference proteome</keyword>
<evidence type="ECO:0000256" key="2">
    <source>
        <dbReference type="ARBA" id="ARBA00012438"/>
    </source>
</evidence>
<evidence type="ECO:0000256" key="1">
    <source>
        <dbReference type="ARBA" id="ARBA00000085"/>
    </source>
</evidence>
<comment type="catalytic activity">
    <reaction evidence="1">
        <text>ATP + protein L-histidine = ADP + protein N-phospho-L-histidine.</text>
        <dbReference type="EC" id="2.7.13.3"/>
    </reaction>
</comment>
<dbReference type="EMBL" id="AECZ01000016">
    <property type="protein sequence ID" value="EFL50755.1"/>
    <property type="molecule type" value="Genomic_DNA"/>
</dbReference>
<reference evidence="6 7" key="1">
    <citation type="submission" date="2010-08" db="EMBL/GenBank/DDBJ databases">
        <title>The draft genome of Desulfovibrio fructosovorans JJ.</title>
        <authorList>
            <consortium name="US DOE Joint Genome Institute (JGI-PGF)"/>
            <person name="Lucas S."/>
            <person name="Copeland A."/>
            <person name="Lapidus A."/>
            <person name="Cheng J.-F."/>
            <person name="Bruce D."/>
            <person name="Goodwin L."/>
            <person name="Pitluck S."/>
            <person name="Land M.L."/>
            <person name="Hauser L."/>
            <person name="Chang Y.-J."/>
            <person name="Jeffries C."/>
            <person name="Wall J.D."/>
            <person name="Stahl D.A."/>
            <person name="Arkin A.P."/>
            <person name="Dehal P."/>
            <person name="Stolyar S.M."/>
            <person name="Hazen T.C."/>
            <person name="Woyke T.J."/>
        </authorList>
    </citation>
    <scope>NUCLEOTIDE SEQUENCE [LARGE SCALE GENOMIC DNA]</scope>
    <source>
        <strain evidence="6 7">JJ</strain>
    </source>
</reference>
<feature type="transmembrane region" description="Helical" evidence="4">
    <location>
        <begin position="44"/>
        <end position="64"/>
    </location>
</feature>
<feature type="transmembrane region" description="Helical" evidence="4">
    <location>
        <begin position="12"/>
        <end position="32"/>
    </location>
</feature>
<evidence type="ECO:0000259" key="5">
    <source>
        <dbReference type="PROSITE" id="PS50109"/>
    </source>
</evidence>
<protein>
    <recommendedName>
        <fullName evidence="2">histidine kinase</fullName>
        <ecNumber evidence="2">2.7.13.3</ecNumber>
    </recommendedName>
</protein>
<dbReference type="RefSeq" id="WP_005994360.1">
    <property type="nucleotide sequence ID" value="NZ_AECZ01000016.1"/>
</dbReference>
<evidence type="ECO:0000313" key="6">
    <source>
        <dbReference type="EMBL" id="EFL50755.1"/>
    </source>
</evidence>
<evidence type="ECO:0000256" key="4">
    <source>
        <dbReference type="SAM" id="Phobius"/>
    </source>
</evidence>
<evidence type="ECO:0000256" key="3">
    <source>
        <dbReference type="ARBA" id="ARBA00022553"/>
    </source>
</evidence>
<keyword evidence="6" id="KW-0808">Transferase</keyword>
<keyword evidence="4" id="KW-1133">Transmembrane helix</keyword>
<keyword evidence="3" id="KW-0597">Phosphoprotein</keyword>
<comment type="caution">
    <text evidence="6">The sequence shown here is derived from an EMBL/GenBank/DDBJ whole genome shotgun (WGS) entry which is preliminary data.</text>
</comment>
<keyword evidence="4" id="KW-0472">Membrane</keyword>
<dbReference type="EC" id="2.7.13.3" evidence="2"/>
<keyword evidence="6" id="KW-0418">Kinase</keyword>
<organism evidence="6 7">
    <name type="scientific">Solidesulfovibrio fructosivorans JJ]</name>
    <dbReference type="NCBI Taxonomy" id="596151"/>
    <lineage>
        <taxon>Bacteria</taxon>
        <taxon>Pseudomonadati</taxon>
        <taxon>Thermodesulfobacteriota</taxon>
        <taxon>Desulfovibrionia</taxon>
        <taxon>Desulfovibrionales</taxon>
        <taxon>Desulfovibrionaceae</taxon>
        <taxon>Solidesulfovibrio</taxon>
    </lineage>
</organism>
<evidence type="ECO:0000313" key="7">
    <source>
        <dbReference type="Proteomes" id="UP000006250"/>
    </source>
</evidence>
<dbReference type="PROSITE" id="PS50109">
    <property type="entry name" value="HIS_KIN"/>
    <property type="match status" value="1"/>
</dbReference>
<feature type="domain" description="Histidine kinase" evidence="5">
    <location>
        <begin position="152"/>
        <end position="359"/>
    </location>
</feature>
<dbReference type="GO" id="GO:0000155">
    <property type="term" value="F:phosphorelay sensor kinase activity"/>
    <property type="evidence" value="ECO:0007669"/>
    <property type="project" value="InterPro"/>
</dbReference>
<accession>E1JY17</accession>